<feature type="transmembrane region" description="Helical" evidence="10">
    <location>
        <begin position="12"/>
        <end position="29"/>
    </location>
</feature>
<feature type="transmembrane region" description="Helical" evidence="10">
    <location>
        <begin position="74"/>
        <end position="92"/>
    </location>
</feature>
<dbReference type="InterPro" id="IPR038354">
    <property type="entry name" value="VKOR_sf"/>
</dbReference>
<reference evidence="12 13" key="1">
    <citation type="submission" date="2018-03" db="EMBL/GenBank/DDBJ databases">
        <title>Genomic Encyclopedia of Type Strains, Phase III (KMG-III): the genomes of soil and plant-associated and newly described type strains.</title>
        <authorList>
            <person name="Whitman W."/>
        </authorList>
    </citation>
    <scope>NUCLEOTIDE SEQUENCE [LARGE SCALE GENOMIC DNA]</scope>
    <source>
        <strain evidence="12 13">CGMCC 1.12484</strain>
    </source>
</reference>
<organism evidence="12 13">
    <name type="scientific">Glaciihabitans tibetensis</name>
    <dbReference type="NCBI Taxonomy" id="1266600"/>
    <lineage>
        <taxon>Bacteria</taxon>
        <taxon>Bacillati</taxon>
        <taxon>Actinomycetota</taxon>
        <taxon>Actinomycetes</taxon>
        <taxon>Micrococcales</taxon>
        <taxon>Microbacteriaceae</taxon>
        <taxon>Glaciihabitans</taxon>
    </lineage>
</organism>
<dbReference type="RefSeq" id="WP_106209047.1">
    <property type="nucleotide sequence ID" value="NZ_PVTL01000001.1"/>
</dbReference>
<dbReference type="InterPro" id="IPR041714">
    <property type="entry name" value="VKOR_Actinobacteria"/>
</dbReference>
<keyword evidence="5 10" id="KW-1133">Transmembrane helix</keyword>
<gene>
    <name evidence="12" type="ORF">B0I08_101260</name>
</gene>
<dbReference type="SMART" id="SM00756">
    <property type="entry name" value="VKc"/>
    <property type="match status" value="1"/>
</dbReference>
<keyword evidence="7 10" id="KW-0472">Membrane</keyword>
<evidence type="ECO:0000313" key="12">
    <source>
        <dbReference type="EMBL" id="PRY70133.1"/>
    </source>
</evidence>
<evidence type="ECO:0000256" key="8">
    <source>
        <dbReference type="ARBA" id="ARBA00023157"/>
    </source>
</evidence>
<dbReference type="GO" id="GO:0016020">
    <property type="term" value="C:membrane"/>
    <property type="evidence" value="ECO:0007669"/>
    <property type="project" value="UniProtKB-SubCell"/>
</dbReference>
<keyword evidence="8" id="KW-1015">Disulfide bond</keyword>
<evidence type="ECO:0000256" key="1">
    <source>
        <dbReference type="ARBA" id="ARBA00004141"/>
    </source>
</evidence>
<evidence type="ECO:0000313" key="13">
    <source>
        <dbReference type="Proteomes" id="UP000237983"/>
    </source>
</evidence>
<comment type="similarity">
    <text evidence="2">Belongs to the VKOR family.</text>
</comment>
<dbReference type="EMBL" id="PVTL01000001">
    <property type="protein sequence ID" value="PRY70133.1"/>
    <property type="molecule type" value="Genomic_DNA"/>
</dbReference>
<feature type="transmembrane region" description="Helical" evidence="10">
    <location>
        <begin position="173"/>
        <end position="193"/>
    </location>
</feature>
<keyword evidence="4" id="KW-0874">Quinone</keyword>
<name>A0A2T0VIV6_9MICO</name>
<accession>A0A2T0VIV6</accession>
<sequence>MTSFPSSRRPVALALLLIVGGIIGWYSAFELTLAKFDVLVNPSVDLSCDFSIVVQCGKNLDSWQGAVFGFPNPLIGLAAFCAPIFVGVAILAGAKFARWFWILFALGLTAGLAFVIWLLSQSIFTLGTLCPWCMVVWSVTIPMFWAVVLYCLSNGVVPVSARARRLFRAAYGWVPFITVASYLVIALVAQLRLDVLSFL</sequence>
<keyword evidence="3 10" id="KW-0812">Transmembrane</keyword>
<evidence type="ECO:0000256" key="4">
    <source>
        <dbReference type="ARBA" id="ARBA00022719"/>
    </source>
</evidence>
<dbReference type="Gene3D" id="1.20.1440.130">
    <property type="entry name" value="VKOR domain"/>
    <property type="match status" value="1"/>
</dbReference>
<evidence type="ECO:0000256" key="7">
    <source>
        <dbReference type="ARBA" id="ARBA00023136"/>
    </source>
</evidence>
<proteinExistence type="inferred from homology"/>
<evidence type="ECO:0000256" key="3">
    <source>
        <dbReference type="ARBA" id="ARBA00022692"/>
    </source>
</evidence>
<dbReference type="InterPro" id="IPR012932">
    <property type="entry name" value="VKOR"/>
</dbReference>
<dbReference type="GO" id="GO:0016491">
    <property type="term" value="F:oxidoreductase activity"/>
    <property type="evidence" value="ECO:0007669"/>
    <property type="project" value="UniProtKB-KW"/>
</dbReference>
<evidence type="ECO:0000256" key="5">
    <source>
        <dbReference type="ARBA" id="ARBA00022989"/>
    </source>
</evidence>
<dbReference type="Pfam" id="PF07884">
    <property type="entry name" value="VKOR"/>
    <property type="match status" value="1"/>
</dbReference>
<evidence type="ECO:0000259" key="11">
    <source>
        <dbReference type="SMART" id="SM00756"/>
    </source>
</evidence>
<dbReference type="Proteomes" id="UP000237983">
    <property type="component" value="Unassembled WGS sequence"/>
</dbReference>
<keyword evidence="9" id="KW-0676">Redox-active center</keyword>
<dbReference type="GO" id="GO:0048038">
    <property type="term" value="F:quinone binding"/>
    <property type="evidence" value="ECO:0007669"/>
    <property type="project" value="UniProtKB-KW"/>
</dbReference>
<evidence type="ECO:0000256" key="10">
    <source>
        <dbReference type="SAM" id="Phobius"/>
    </source>
</evidence>
<dbReference type="AlphaFoldDB" id="A0A2T0VIV6"/>
<evidence type="ECO:0000256" key="6">
    <source>
        <dbReference type="ARBA" id="ARBA00023002"/>
    </source>
</evidence>
<dbReference type="OrthoDB" id="9783799at2"/>
<keyword evidence="13" id="KW-1185">Reference proteome</keyword>
<feature type="transmembrane region" description="Helical" evidence="10">
    <location>
        <begin position="126"/>
        <end position="152"/>
    </location>
</feature>
<protein>
    <submittedName>
        <fullName evidence="12">Putative membrane protein</fullName>
    </submittedName>
</protein>
<evidence type="ECO:0000256" key="2">
    <source>
        <dbReference type="ARBA" id="ARBA00006214"/>
    </source>
</evidence>
<evidence type="ECO:0000256" key="9">
    <source>
        <dbReference type="ARBA" id="ARBA00023284"/>
    </source>
</evidence>
<feature type="domain" description="Vitamin K epoxide reductase" evidence="11">
    <location>
        <begin position="10"/>
        <end position="151"/>
    </location>
</feature>
<dbReference type="CDD" id="cd12922">
    <property type="entry name" value="VKOR_5"/>
    <property type="match status" value="1"/>
</dbReference>
<comment type="caution">
    <text evidence="12">The sequence shown here is derived from an EMBL/GenBank/DDBJ whole genome shotgun (WGS) entry which is preliminary data.</text>
</comment>
<feature type="transmembrane region" description="Helical" evidence="10">
    <location>
        <begin position="99"/>
        <end position="120"/>
    </location>
</feature>
<keyword evidence="6" id="KW-0560">Oxidoreductase</keyword>
<comment type="subcellular location">
    <subcellularLocation>
        <location evidence="1">Membrane</location>
        <topology evidence="1">Multi-pass membrane protein</topology>
    </subcellularLocation>
</comment>